<feature type="transmembrane region" description="Helical" evidence="15">
    <location>
        <begin position="103"/>
        <end position="129"/>
    </location>
</feature>
<dbReference type="GO" id="GO:0005524">
    <property type="term" value="F:ATP binding"/>
    <property type="evidence" value="ECO:0007669"/>
    <property type="project" value="UniProtKB-KW"/>
</dbReference>
<dbReference type="InterPro" id="IPR006195">
    <property type="entry name" value="aa-tRNA-synth_II"/>
</dbReference>
<name>A0A8T0EKK4_ARGBR</name>
<evidence type="ECO:0000259" key="16">
    <source>
        <dbReference type="PROSITE" id="PS50862"/>
    </source>
</evidence>
<dbReference type="InterPro" id="IPR004618">
    <property type="entry name" value="AsnA"/>
</dbReference>
<dbReference type="Gene3D" id="3.30.930.10">
    <property type="entry name" value="Bira Bifunctional Protein, Domain 2"/>
    <property type="match status" value="1"/>
</dbReference>
<keyword evidence="10" id="KW-0061">Asparagine biosynthesis</keyword>
<keyword evidence="3" id="KW-0813">Transport</keyword>
<evidence type="ECO:0000256" key="12">
    <source>
        <dbReference type="ARBA" id="ARBA00023065"/>
    </source>
</evidence>
<keyword evidence="14" id="KW-0407">Ion channel</keyword>
<gene>
    <name evidence="17" type="ORF">HNY73_019246</name>
</gene>
<sequence>MSKLPTFLSAFDKLLTGHPVYFTNSLLVVLSAGGEKFFQSVAFKCPKDRAVAPWYGWLFLIAPLFVLLVCGMVLNENLWRVYHGYRKRSKGTELRRGHRCRSFWFTFFRSLIVPSAWLFVSLLDGTYIICSLAEEPEKETEETLRIKAFSQMVGWGYLVVVVIVGSAVTCRMRCNDKKTFLELRYVEVYKKLEKEELEKKMNAIKLIKVKFEDELCNKLNLTRISPPLFVETNSGINDDLNGSERPVAFDTKSGISASVVQSLAKWKRLALKKYEFEVYSGLYANMNAIRRDEDLGPMHSIYVDQWDWEKVIKEEDRNTAYLQSVVKDIYVCIQATEKFIREKYPVLRQKLPEQITFISSQQMEDEFPQLSPKERENEYTRKYGAIFISQVGKTLKSGQKHDGRAPDYDDWELNGDILVHHDELDVAFELSSMGIRVTKDSLITQLTELSALDRLNLPFHKALANGEFPFTIGGGIGQSRLCMYLLDKIHIGEVQASVLFKINLYKRDWFPPATIFNMKIALIIVVLSCFAVVSFGAGNKCTKQSDCEENECCLDLLFFKSAFCEPRYPAGQRCLTPSVYKPETDLYYLACPCVPKYECLGKGSLEDGVTMIKDAKCIMPTI</sequence>
<dbReference type="GO" id="GO:0006529">
    <property type="term" value="P:asparagine biosynthetic process"/>
    <property type="evidence" value="ECO:0007669"/>
    <property type="project" value="UniProtKB-KW"/>
</dbReference>
<evidence type="ECO:0000256" key="13">
    <source>
        <dbReference type="ARBA" id="ARBA00023136"/>
    </source>
</evidence>
<feature type="domain" description="Aminoacyl-transfer RNA synthetases class-II family profile" evidence="16">
    <location>
        <begin position="291"/>
        <end position="511"/>
    </location>
</feature>
<evidence type="ECO:0000313" key="18">
    <source>
        <dbReference type="Proteomes" id="UP000807504"/>
    </source>
</evidence>
<dbReference type="GO" id="GO:0034220">
    <property type="term" value="P:monoatomic ion transmembrane transport"/>
    <property type="evidence" value="ECO:0007669"/>
    <property type="project" value="UniProtKB-KW"/>
</dbReference>
<dbReference type="Pfam" id="PF14798">
    <property type="entry name" value="Ca_hom_mod"/>
    <property type="match status" value="1"/>
</dbReference>
<evidence type="ECO:0000256" key="7">
    <source>
        <dbReference type="ARBA" id="ARBA00022692"/>
    </source>
</evidence>
<feature type="transmembrane region" description="Helical" evidence="15">
    <location>
        <begin position="516"/>
        <end position="537"/>
    </location>
</feature>
<keyword evidence="8" id="KW-0547">Nucleotide-binding</keyword>
<keyword evidence="7 15" id="KW-0812">Transmembrane</keyword>
<dbReference type="Gene3D" id="2.10.80.10">
    <property type="entry name" value="Lipase, subunit A"/>
    <property type="match status" value="1"/>
</dbReference>
<evidence type="ECO:0000256" key="6">
    <source>
        <dbReference type="ARBA" id="ARBA00022605"/>
    </source>
</evidence>
<dbReference type="InterPro" id="IPR045864">
    <property type="entry name" value="aa-tRNA-synth_II/BPL/LPL"/>
</dbReference>
<keyword evidence="12" id="KW-0406">Ion transport</keyword>
<dbReference type="GO" id="GO:0004071">
    <property type="term" value="F:aspartate-ammonia ligase activity"/>
    <property type="evidence" value="ECO:0007669"/>
    <property type="project" value="InterPro"/>
</dbReference>
<dbReference type="GO" id="GO:1904669">
    <property type="term" value="P:ATP export"/>
    <property type="evidence" value="ECO:0007669"/>
    <property type="project" value="UniProtKB-ARBA"/>
</dbReference>
<keyword evidence="11 15" id="KW-1133">Transmembrane helix</keyword>
<evidence type="ECO:0000256" key="11">
    <source>
        <dbReference type="ARBA" id="ARBA00022989"/>
    </source>
</evidence>
<evidence type="ECO:0000256" key="5">
    <source>
        <dbReference type="ARBA" id="ARBA00022598"/>
    </source>
</evidence>
<dbReference type="GO" id="GO:0005829">
    <property type="term" value="C:cytosol"/>
    <property type="evidence" value="ECO:0007669"/>
    <property type="project" value="TreeGrafter"/>
</dbReference>
<dbReference type="GO" id="GO:0016020">
    <property type="term" value="C:membrane"/>
    <property type="evidence" value="ECO:0007669"/>
    <property type="project" value="UniProtKB-SubCell"/>
</dbReference>
<feature type="transmembrane region" description="Helical" evidence="15">
    <location>
        <begin position="54"/>
        <end position="82"/>
    </location>
</feature>
<evidence type="ECO:0000256" key="9">
    <source>
        <dbReference type="ARBA" id="ARBA00022840"/>
    </source>
</evidence>
<keyword evidence="9" id="KW-0067">ATP-binding</keyword>
<accession>A0A8T0EKK4</accession>
<dbReference type="SUPFAM" id="SSF55681">
    <property type="entry name" value="Class II aaRS and biotin synthetases"/>
    <property type="match status" value="1"/>
</dbReference>
<evidence type="ECO:0000256" key="2">
    <source>
        <dbReference type="ARBA" id="ARBA00008497"/>
    </source>
</evidence>
<dbReference type="Proteomes" id="UP000807504">
    <property type="component" value="Unassembled WGS sequence"/>
</dbReference>
<dbReference type="HAMAP" id="MF_00555">
    <property type="entry name" value="AsnA"/>
    <property type="match status" value="1"/>
</dbReference>
<keyword evidence="6" id="KW-0028">Amino-acid biosynthesis</keyword>
<dbReference type="AlphaFoldDB" id="A0A8T0EKK4"/>
<dbReference type="EMBL" id="JABXBU010002228">
    <property type="protein sequence ID" value="KAF8771878.1"/>
    <property type="molecule type" value="Genomic_DNA"/>
</dbReference>
<evidence type="ECO:0000256" key="15">
    <source>
        <dbReference type="SAM" id="Phobius"/>
    </source>
</evidence>
<keyword evidence="5 17" id="KW-0436">Ligase</keyword>
<protein>
    <submittedName>
        <fullName evidence="17">Aspartate--ammonia ligase like protein</fullName>
    </submittedName>
</protein>
<dbReference type="InterPro" id="IPR029569">
    <property type="entry name" value="CALHM"/>
</dbReference>
<evidence type="ECO:0000256" key="4">
    <source>
        <dbReference type="ARBA" id="ARBA00022490"/>
    </source>
</evidence>
<feature type="transmembrane region" description="Helical" evidence="15">
    <location>
        <begin position="149"/>
        <end position="170"/>
    </location>
</feature>
<comment type="caution">
    <text evidence="17">The sequence shown here is derived from an EMBL/GenBank/DDBJ whole genome shotgun (WGS) entry which is preliminary data.</text>
</comment>
<keyword evidence="18" id="KW-1185">Reference proteome</keyword>
<keyword evidence="4" id="KW-0963">Cytoplasm</keyword>
<reference evidence="17" key="1">
    <citation type="journal article" date="2020" name="bioRxiv">
        <title>Chromosome-level reference genome of the European wasp spider Argiope bruennichi: a resource for studies on range expansion and evolutionary adaptation.</title>
        <authorList>
            <person name="Sheffer M.M."/>
            <person name="Hoppe A."/>
            <person name="Krehenwinkel H."/>
            <person name="Uhl G."/>
            <person name="Kuss A.W."/>
            <person name="Jensen L."/>
            <person name="Jensen C."/>
            <person name="Gillespie R.G."/>
            <person name="Hoff K.J."/>
            <person name="Prost S."/>
        </authorList>
    </citation>
    <scope>NUCLEOTIDE SEQUENCE</scope>
</reference>
<dbReference type="PROSITE" id="PS50862">
    <property type="entry name" value="AA_TRNA_LIGASE_II"/>
    <property type="match status" value="1"/>
</dbReference>
<evidence type="ECO:0000256" key="8">
    <source>
        <dbReference type="ARBA" id="ARBA00022741"/>
    </source>
</evidence>
<reference evidence="17" key="2">
    <citation type="submission" date="2020-06" db="EMBL/GenBank/DDBJ databases">
        <authorList>
            <person name="Sheffer M."/>
        </authorList>
    </citation>
    <scope>NUCLEOTIDE SEQUENCE</scope>
</reference>
<dbReference type="PANTHER" id="PTHR30073:SF5">
    <property type="entry name" value="ASPARTATE--AMMONIA LIGASE"/>
    <property type="match status" value="1"/>
</dbReference>
<evidence type="ECO:0000256" key="3">
    <source>
        <dbReference type="ARBA" id="ARBA00022448"/>
    </source>
</evidence>
<keyword evidence="13 15" id="KW-0472">Membrane</keyword>
<dbReference type="NCBIfam" id="TIGR00669">
    <property type="entry name" value="asnA"/>
    <property type="match status" value="1"/>
</dbReference>
<evidence type="ECO:0000256" key="10">
    <source>
        <dbReference type="ARBA" id="ARBA00022888"/>
    </source>
</evidence>
<evidence type="ECO:0000256" key="1">
    <source>
        <dbReference type="ARBA" id="ARBA00004141"/>
    </source>
</evidence>
<dbReference type="PANTHER" id="PTHR30073">
    <property type="entry name" value="ASPARTATE--AMMONIA LIGASE"/>
    <property type="match status" value="1"/>
</dbReference>
<proteinExistence type="inferred from homology"/>
<comment type="similarity">
    <text evidence="2">Belongs to the CALHM family.</text>
</comment>
<evidence type="ECO:0000256" key="14">
    <source>
        <dbReference type="ARBA" id="ARBA00023303"/>
    </source>
</evidence>
<evidence type="ECO:0000313" key="17">
    <source>
        <dbReference type="EMBL" id="KAF8771878.1"/>
    </source>
</evidence>
<comment type="subcellular location">
    <subcellularLocation>
        <location evidence="1">Membrane</location>
        <topology evidence="1">Multi-pass membrane protein</topology>
    </subcellularLocation>
</comment>
<organism evidence="17 18">
    <name type="scientific">Argiope bruennichi</name>
    <name type="common">Wasp spider</name>
    <name type="synonym">Aranea bruennichi</name>
    <dbReference type="NCBI Taxonomy" id="94029"/>
    <lineage>
        <taxon>Eukaryota</taxon>
        <taxon>Metazoa</taxon>
        <taxon>Ecdysozoa</taxon>
        <taxon>Arthropoda</taxon>
        <taxon>Chelicerata</taxon>
        <taxon>Arachnida</taxon>
        <taxon>Araneae</taxon>
        <taxon>Araneomorphae</taxon>
        <taxon>Entelegynae</taxon>
        <taxon>Araneoidea</taxon>
        <taxon>Araneidae</taxon>
        <taxon>Argiope</taxon>
    </lineage>
</organism>
<dbReference type="Pfam" id="PF03590">
    <property type="entry name" value="AsnA"/>
    <property type="match status" value="1"/>
</dbReference>